<dbReference type="AlphaFoldDB" id="A0A3A8EF55"/>
<evidence type="ECO:0000313" key="2">
    <source>
        <dbReference type="Proteomes" id="UP000282388"/>
    </source>
</evidence>
<name>A0A3A8EF55_9GAMM</name>
<organism evidence="1 2">
    <name type="scientific">Acinetobacter tianfuensis</name>
    <dbReference type="NCBI Taxonomy" id="2419603"/>
    <lineage>
        <taxon>Bacteria</taxon>
        <taxon>Pseudomonadati</taxon>
        <taxon>Pseudomonadota</taxon>
        <taxon>Gammaproteobacteria</taxon>
        <taxon>Moraxellales</taxon>
        <taxon>Moraxellaceae</taxon>
        <taxon>Acinetobacter</taxon>
    </lineage>
</organism>
<comment type="caution">
    <text evidence="1">The sequence shown here is derived from an EMBL/GenBank/DDBJ whole genome shotgun (WGS) entry which is preliminary data.</text>
</comment>
<evidence type="ECO:0000313" key="1">
    <source>
        <dbReference type="EMBL" id="RKG32789.1"/>
    </source>
</evidence>
<dbReference type="Proteomes" id="UP000282388">
    <property type="component" value="Unassembled WGS sequence"/>
</dbReference>
<sequence>MTALTPAAHAGFADTMRELRGTLNQITETTKELSGTAKEVSGFGSGANSSNANASYTAGQRLYPKINNLALYQSPNKSSPVVSKLSKNTDVVFAGNMNKNGLIEVSTEYGNGWIESHLVQ</sequence>
<accession>A0A3A8EF55</accession>
<gene>
    <name evidence="1" type="ORF">D7V32_04805</name>
</gene>
<proteinExistence type="predicted"/>
<reference evidence="1 2" key="1">
    <citation type="submission" date="2018-09" db="EMBL/GenBank/DDBJ databases">
        <title>The draft genome of Acinetobacter spp. strains.</title>
        <authorList>
            <person name="Qin J."/>
            <person name="Feng Y."/>
            <person name="Zong Z."/>
        </authorList>
    </citation>
    <scope>NUCLEOTIDE SEQUENCE [LARGE SCALE GENOMIC DNA]</scope>
    <source>
        <strain evidence="1 2">WCHAc060012</strain>
    </source>
</reference>
<keyword evidence="2" id="KW-1185">Reference proteome</keyword>
<evidence type="ECO:0008006" key="3">
    <source>
        <dbReference type="Google" id="ProtNLM"/>
    </source>
</evidence>
<dbReference type="EMBL" id="RAXV01000007">
    <property type="protein sequence ID" value="RKG32789.1"/>
    <property type="molecule type" value="Genomic_DNA"/>
</dbReference>
<protein>
    <recommendedName>
        <fullName evidence="3">SH3 domain-containing protein</fullName>
    </recommendedName>
</protein>
<dbReference type="Gene3D" id="2.30.30.40">
    <property type="entry name" value="SH3 Domains"/>
    <property type="match status" value="1"/>
</dbReference>